<gene>
    <name evidence="1" type="ORF">LTR05_001288</name>
</gene>
<reference evidence="1 2" key="1">
    <citation type="submission" date="2023-08" db="EMBL/GenBank/DDBJ databases">
        <title>Black Yeasts Isolated from many extreme environments.</title>
        <authorList>
            <person name="Coleine C."/>
            <person name="Stajich J.E."/>
            <person name="Selbmann L."/>
        </authorList>
    </citation>
    <scope>NUCLEOTIDE SEQUENCE [LARGE SCALE GENOMIC DNA]</scope>
    <source>
        <strain evidence="1 2">CCFEE 5910</strain>
    </source>
</reference>
<keyword evidence="2" id="KW-1185">Reference proteome</keyword>
<dbReference type="Proteomes" id="UP001309876">
    <property type="component" value="Unassembled WGS sequence"/>
</dbReference>
<sequence length="179" mass="18474">MATSQGTPDDHQHEAGFLHFLTTVNEALPPAGFVDASEFILPSTTVTLPTTSTLTITTPGISKPLLTTRMTSTTTSTLTASASPRNPAPGNATWLGPYTVTIHEVSISNASMPIITLTIIPNNTISGSSDVTTTLGYTETSVIVTFGGPATSANGAIAALLPNVYCLAGVLLGLWTWGI</sequence>
<evidence type="ECO:0000313" key="2">
    <source>
        <dbReference type="Proteomes" id="UP001309876"/>
    </source>
</evidence>
<proteinExistence type="predicted"/>
<name>A0AAN7T669_9EURO</name>
<protein>
    <submittedName>
        <fullName evidence="1">Uncharacterized protein</fullName>
    </submittedName>
</protein>
<accession>A0AAN7T669</accession>
<evidence type="ECO:0000313" key="1">
    <source>
        <dbReference type="EMBL" id="KAK5091108.1"/>
    </source>
</evidence>
<dbReference type="EMBL" id="JAVRRJ010000001">
    <property type="protein sequence ID" value="KAK5091108.1"/>
    <property type="molecule type" value="Genomic_DNA"/>
</dbReference>
<dbReference type="AlphaFoldDB" id="A0AAN7T669"/>
<organism evidence="1 2">
    <name type="scientific">Lithohypha guttulata</name>
    <dbReference type="NCBI Taxonomy" id="1690604"/>
    <lineage>
        <taxon>Eukaryota</taxon>
        <taxon>Fungi</taxon>
        <taxon>Dikarya</taxon>
        <taxon>Ascomycota</taxon>
        <taxon>Pezizomycotina</taxon>
        <taxon>Eurotiomycetes</taxon>
        <taxon>Chaetothyriomycetidae</taxon>
        <taxon>Chaetothyriales</taxon>
        <taxon>Trichomeriaceae</taxon>
        <taxon>Lithohypha</taxon>
    </lineage>
</organism>
<comment type="caution">
    <text evidence="1">The sequence shown here is derived from an EMBL/GenBank/DDBJ whole genome shotgun (WGS) entry which is preliminary data.</text>
</comment>